<accession>A0AAN9Y5S9</accession>
<protein>
    <submittedName>
        <fullName evidence="1">Uncharacterized protein</fullName>
    </submittedName>
</protein>
<evidence type="ECO:0000313" key="1">
    <source>
        <dbReference type="EMBL" id="KAK7595319.1"/>
    </source>
</evidence>
<comment type="caution">
    <text evidence="1">The sequence shown here is derived from an EMBL/GenBank/DDBJ whole genome shotgun (WGS) entry which is preliminary data.</text>
</comment>
<proteinExistence type="predicted"/>
<dbReference type="EMBL" id="JBBCAQ010000018">
    <property type="protein sequence ID" value="KAK7595319.1"/>
    <property type="molecule type" value="Genomic_DNA"/>
</dbReference>
<evidence type="ECO:0000313" key="2">
    <source>
        <dbReference type="Proteomes" id="UP001367676"/>
    </source>
</evidence>
<organism evidence="1 2">
    <name type="scientific">Parthenolecanium corni</name>
    <dbReference type="NCBI Taxonomy" id="536013"/>
    <lineage>
        <taxon>Eukaryota</taxon>
        <taxon>Metazoa</taxon>
        <taxon>Ecdysozoa</taxon>
        <taxon>Arthropoda</taxon>
        <taxon>Hexapoda</taxon>
        <taxon>Insecta</taxon>
        <taxon>Pterygota</taxon>
        <taxon>Neoptera</taxon>
        <taxon>Paraneoptera</taxon>
        <taxon>Hemiptera</taxon>
        <taxon>Sternorrhyncha</taxon>
        <taxon>Coccoidea</taxon>
        <taxon>Coccidae</taxon>
        <taxon>Parthenolecanium</taxon>
    </lineage>
</organism>
<gene>
    <name evidence="1" type="ORF">V9T40_013144</name>
</gene>
<dbReference type="AlphaFoldDB" id="A0AAN9Y5S9"/>
<reference evidence="1 2" key="1">
    <citation type="submission" date="2024-03" db="EMBL/GenBank/DDBJ databases">
        <title>Adaptation during the transition from Ophiocordyceps entomopathogen to insect associate is accompanied by gene loss and intensified selection.</title>
        <authorList>
            <person name="Ward C.M."/>
            <person name="Onetto C.A."/>
            <person name="Borneman A.R."/>
        </authorList>
    </citation>
    <scope>NUCLEOTIDE SEQUENCE [LARGE SCALE GENOMIC DNA]</scope>
    <source>
        <strain evidence="1">AWRI1</strain>
        <tissue evidence="1">Single Adult Female</tissue>
    </source>
</reference>
<keyword evidence="2" id="KW-1185">Reference proteome</keyword>
<name>A0AAN9Y5S9_9HEMI</name>
<dbReference type="Proteomes" id="UP001367676">
    <property type="component" value="Unassembled WGS sequence"/>
</dbReference>
<sequence length="118" mass="13633">MKTHIKLRHRPVPRQSLFVSSPFACPCFTFYVPVMQFEQTRTKFSQIMKKNSLGRFFAAYINLFAEWTNHFASPRLASPRLAYTFTSERTPRLGLPHTLPRTDVNAPLGEFCILPQLA</sequence>